<sequence>MYTAYVPLGRLRFRLTRDKLEEDAETMATVAHSPTTAVPAHAEEIPAIAKCAGITVYRGNPSPHSIHRAPISHNNCSWGRAVIAITIPSSSGQVTVLGHARSGQVLTQDK</sequence>
<name>A0ABD0M3D0_9CAEN</name>
<comment type="caution">
    <text evidence="1">The sequence shown here is derived from an EMBL/GenBank/DDBJ whole genome shotgun (WGS) entry which is preliminary data.</text>
</comment>
<protein>
    <submittedName>
        <fullName evidence="1">Uncharacterized protein</fullName>
    </submittedName>
</protein>
<accession>A0ABD0M3D0</accession>
<dbReference type="Proteomes" id="UP001519460">
    <property type="component" value="Unassembled WGS sequence"/>
</dbReference>
<evidence type="ECO:0000313" key="1">
    <source>
        <dbReference type="EMBL" id="KAK7506324.1"/>
    </source>
</evidence>
<evidence type="ECO:0000313" key="2">
    <source>
        <dbReference type="Proteomes" id="UP001519460"/>
    </source>
</evidence>
<reference evidence="1 2" key="1">
    <citation type="journal article" date="2023" name="Sci. Data">
        <title>Genome assembly of the Korean intertidal mud-creeper Batillaria attramentaria.</title>
        <authorList>
            <person name="Patra A.K."/>
            <person name="Ho P.T."/>
            <person name="Jun S."/>
            <person name="Lee S.J."/>
            <person name="Kim Y."/>
            <person name="Won Y.J."/>
        </authorList>
    </citation>
    <scope>NUCLEOTIDE SEQUENCE [LARGE SCALE GENOMIC DNA]</scope>
    <source>
        <strain evidence="1">Wonlab-2016</strain>
    </source>
</reference>
<keyword evidence="2" id="KW-1185">Reference proteome</keyword>
<dbReference type="AlphaFoldDB" id="A0ABD0M3D0"/>
<dbReference type="EMBL" id="JACVVK020000007">
    <property type="protein sequence ID" value="KAK7506324.1"/>
    <property type="molecule type" value="Genomic_DNA"/>
</dbReference>
<proteinExistence type="predicted"/>
<organism evidence="1 2">
    <name type="scientific">Batillaria attramentaria</name>
    <dbReference type="NCBI Taxonomy" id="370345"/>
    <lineage>
        <taxon>Eukaryota</taxon>
        <taxon>Metazoa</taxon>
        <taxon>Spiralia</taxon>
        <taxon>Lophotrochozoa</taxon>
        <taxon>Mollusca</taxon>
        <taxon>Gastropoda</taxon>
        <taxon>Caenogastropoda</taxon>
        <taxon>Sorbeoconcha</taxon>
        <taxon>Cerithioidea</taxon>
        <taxon>Batillariidae</taxon>
        <taxon>Batillaria</taxon>
    </lineage>
</organism>
<gene>
    <name evidence="1" type="ORF">BaRGS_00002436</name>
</gene>